<evidence type="ECO:0000256" key="12">
    <source>
        <dbReference type="ARBA" id="ARBA00031636"/>
    </source>
</evidence>
<feature type="transmembrane region" description="Helical" evidence="13">
    <location>
        <begin position="308"/>
        <end position="333"/>
    </location>
</feature>
<proteinExistence type="inferred from homology"/>
<evidence type="ECO:0000256" key="7">
    <source>
        <dbReference type="ARBA" id="ARBA00022475"/>
    </source>
</evidence>
<evidence type="ECO:0000313" key="14">
    <source>
        <dbReference type="EMBL" id="SHI37986.1"/>
    </source>
</evidence>
<gene>
    <name evidence="14" type="ORF">SAMN02745725_00302</name>
</gene>
<comment type="subcellular location">
    <subcellularLocation>
        <location evidence="2">Cell membrane</location>
        <topology evidence="2">Multi-pass membrane protein</topology>
    </subcellularLocation>
</comment>
<feature type="transmembrane region" description="Helical" evidence="13">
    <location>
        <begin position="157"/>
        <end position="178"/>
    </location>
</feature>
<evidence type="ECO:0000256" key="5">
    <source>
        <dbReference type="ARBA" id="ARBA00022448"/>
    </source>
</evidence>
<feature type="transmembrane region" description="Helical" evidence="13">
    <location>
        <begin position="393"/>
        <end position="419"/>
    </location>
</feature>
<keyword evidence="10" id="KW-0406">Ion transport</keyword>
<name>A0A1M6ANC5_PSEXY</name>
<sequence>MKDYIKKIFAIAVPIMLSNLISQLQMLIDKVFIGSLSIESMSAVGNASTPMWTTMSIIFALTTGATILVSQLYGANELDKATATLASVFKFNNGIGIILFLFWFFTPQVAFNLMGVDESIISMSIDYAHYFALIFILTGIGASISCMLQVSQKTQIMVWYGVSRSLANVILDYTLIFGHFGLPAMGVKGAAIATTLAELLGDLIVLIYVLTAKDIAIRPTYSQIIKAKLPLYTATIKFGAPAACEEFAWNLGHLYLIAMLNKISVAAAGIHSIVFSVELIAVVVSGSFGTATLTLSGYETGRKNVKGVWDVVMCSSYLAWGFSILNLVMFLLFPHQILGIFTKDAAVLAAAPLYLLIVGVDLFPKSGNIIFGSGIKGYGEPAWMLKTQLFGTFFVITMSSILVMVFHMGILQIFGLVVIDEVLRFVLNSWKLRKIRGENEVLVLQKTLQEEY</sequence>
<comment type="function">
    <text evidence="1">Multidrug efflux pump.</text>
</comment>
<evidence type="ECO:0000256" key="13">
    <source>
        <dbReference type="SAM" id="Phobius"/>
    </source>
</evidence>
<dbReference type="Pfam" id="PF01554">
    <property type="entry name" value="MatE"/>
    <property type="match status" value="2"/>
</dbReference>
<feature type="transmembrane region" description="Helical" evidence="13">
    <location>
        <begin position="127"/>
        <end position="150"/>
    </location>
</feature>
<dbReference type="GO" id="GO:0042910">
    <property type="term" value="F:xenobiotic transmembrane transporter activity"/>
    <property type="evidence" value="ECO:0007669"/>
    <property type="project" value="InterPro"/>
</dbReference>
<dbReference type="GO" id="GO:0015297">
    <property type="term" value="F:antiporter activity"/>
    <property type="evidence" value="ECO:0007669"/>
    <property type="project" value="UniProtKB-KW"/>
</dbReference>
<dbReference type="GO" id="GO:0005886">
    <property type="term" value="C:plasma membrane"/>
    <property type="evidence" value="ECO:0007669"/>
    <property type="project" value="UniProtKB-SubCell"/>
</dbReference>
<feature type="transmembrane region" description="Helical" evidence="13">
    <location>
        <begin position="263"/>
        <end position="288"/>
    </location>
</feature>
<dbReference type="AlphaFoldDB" id="A0A1M6ANC5"/>
<dbReference type="InterPro" id="IPR002528">
    <property type="entry name" value="MATE_fam"/>
</dbReference>
<evidence type="ECO:0000256" key="2">
    <source>
        <dbReference type="ARBA" id="ARBA00004651"/>
    </source>
</evidence>
<comment type="similarity">
    <text evidence="3">Belongs to the multi antimicrobial extrusion (MATE) (TC 2.A.66.1) family.</text>
</comment>
<dbReference type="InterPro" id="IPR048279">
    <property type="entry name" value="MdtK-like"/>
</dbReference>
<keyword evidence="15" id="KW-1185">Reference proteome</keyword>
<dbReference type="STRING" id="185007.SAMN02910350_00948"/>
<dbReference type="PANTHER" id="PTHR43298">
    <property type="entry name" value="MULTIDRUG RESISTANCE PROTEIN NORM-RELATED"/>
    <property type="match status" value="1"/>
</dbReference>
<keyword evidence="6" id="KW-0050">Antiport</keyword>
<feature type="transmembrane region" description="Helical" evidence="13">
    <location>
        <begin position="94"/>
        <end position="115"/>
    </location>
</feature>
<keyword evidence="7" id="KW-1003">Cell membrane</keyword>
<dbReference type="PANTHER" id="PTHR43298:SF2">
    <property type="entry name" value="FMN_FAD EXPORTER YEEO-RELATED"/>
    <property type="match status" value="1"/>
</dbReference>
<protein>
    <recommendedName>
        <fullName evidence="4">Probable multidrug resistance protein NorM</fullName>
    </recommendedName>
    <alternativeName>
        <fullName evidence="12">Multidrug-efflux transporter</fullName>
    </alternativeName>
</protein>
<dbReference type="Proteomes" id="UP000184185">
    <property type="component" value="Unassembled WGS sequence"/>
</dbReference>
<evidence type="ECO:0000256" key="4">
    <source>
        <dbReference type="ARBA" id="ARBA00020268"/>
    </source>
</evidence>
<accession>A0A1M6ANC5</accession>
<keyword evidence="8 13" id="KW-0812">Transmembrane</keyword>
<evidence type="ECO:0000313" key="15">
    <source>
        <dbReference type="Proteomes" id="UP000184185"/>
    </source>
</evidence>
<feature type="transmembrane region" description="Helical" evidence="13">
    <location>
        <begin position="345"/>
        <end position="363"/>
    </location>
</feature>
<evidence type="ECO:0000256" key="9">
    <source>
        <dbReference type="ARBA" id="ARBA00022989"/>
    </source>
</evidence>
<dbReference type="EMBL" id="FQYQ01000001">
    <property type="protein sequence ID" value="SHI37986.1"/>
    <property type="molecule type" value="Genomic_DNA"/>
</dbReference>
<evidence type="ECO:0000256" key="6">
    <source>
        <dbReference type="ARBA" id="ARBA00022449"/>
    </source>
</evidence>
<reference evidence="14 15" key="1">
    <citation type="submission" date="2016-11" db="EMBL/GenBank/DDBJ databases">
        <authorList>
            <person name="Jaros S."/>
            <person name="Januszkiewicz K."/>
            <person name="Wedrychowicz H."/>
        </authorList>
    </citation>
    <scope>NUCLEOTIDE SEQUENCE [LARGE SCALE GENOMIC DNA]</scope>
    <source>
        <strain evidence="14 15">DSM 14809</strain>
    </source>
</reference>
<keyword evidence="11 13" id="KW-0472">Membrane</keyword>
<evidence type="ECO:0000256" key="8">
    <source>
        <dbReference type="ARBA" id="ARBA00022692"/>
    </source>
</evidence>
<feature type="transmembrane region" description="Helical" evidence="13">
    <location>
        <begin position="51"/>
        <end position="73"/>
    </location>
</feature>
<dbReference type="RefSeq" id="WP_072911495.1">
    <property type="nucleotide sequence ID" value="NZ_FQYQ01000001.1"/>
</dbReference>
<dbReference type="OrthoDB" id="9780160at2"/>
<evidence type="ECO:0000256" key="1">
    <source>
        <dbReference type="ARBA" id="ARBA00003408"/>
    </source>
</evidence>
<dbReference type="GO" id="GO:0006811">
    <property type="term" value="P:monoatomic ion transport"/>
    <property type="evidence" value="ECO:0007669"/>
    <property type="project" value="UniProtKB-KW"/>
</dbReference>
<dbReference type="PIRSF" id="PIRSF006603">
    <property type="entry name" value="DinF"/>
    <property type="match status" value="1"/>
</dbReference>
<evidence type="ECO:0000256" key="11">
    <source>
        <dbReference type="ARBA" id="ARBA00023136"/>
    </source>
</evidence>
<dbReference type="NCBIfam" id="TIGR00797">
    <property type="entry name" value="matE"/>
    <property type="match status" value="1"/>
</dbReference>
<feature type="transmembrane region" description="Helical" evidence="13">
    <location>
        <begin position="190"/>
        <end position="210"/>
    </location>
</feature>
<feature type="transmembrane region" description="Helical" evidence="13">
    <location>
        <begin position="7"/>
        <end position="28"/>
    </location>
</feature>
<dbReference type="InterPro" id="IPR050222">
    <property type="entry name" value="MATE_MdtK"/>
</dbReference>
<organism evidence="14 15">
    <name type="scientific">Pseudobutyrivibrio xylanivorans DSM 14809</name>
    <dbReference type="NCBI Taxonomy" id="1123012"/>
    <lineage>
        <taxon>Bacteria</taxon>
        <taxon>Bacillati</taxon>
        <taxon>Bacillota</taxon>
        <taxon>Clostridia</taxon>
        <taxon>Lachnospirales</taxon>
        <taxon>Lachnospiraceae</taxon>
        <taxon>Pseudobutyrivibrio</taxon>
    </lineage>
</organism>
<keyword evidence="9 13" id="KW-1133">Transmembrane helix</keyword>
<keyword evidence="5" id="KW-0813">Transport</keyword>
<evidence type="ECO:0000256" key="10">
    <source>
        <dbReference type="ARBA" id="ARBA00023065"/>
    </source>
</evidence>
<evidence type="ECO:0000256" key="3">
    <source>
        <dbReference type="ARBA" id="ARBA00010199"/>
    </source>
</evidence>